<dbReference type="SMART" id="SM00387">
    <property type="entry name" value="HATPase_c"/>
    <property type="match status" value="1"/>
</dbReference>
<dbReference type="GO" id="GO:0000155">
    <property type="term" value="F:phosphorelay sensor kinase activity"/>
    <property type="evidence" value="ECO:0007669"/>
    <property type="project" value="InterPro"/>
</dbReference>
<evidence type="ECO:0000256" key="7">
    <source>
        <dbReference type="ARBA" id="ARBA00022840"/>
    </source>
</evidence>
<dbReference type="PANTHER" id="PTHR43065">
    <property type="entry name" value="SENSOR HISTIDINE KINASE"/>
    <property type="match status" value="1"/>
</dbReference>
<dbReference type="Proteomes" id="UP000242949">
    <property type="component" value="Unassembled WGS sequence"/>
</dbReference>
<reference evidence="12" key="1">
    <citation type="submission" date="2016-09" db="EMBL/GenBank/DDBJ databases">
        <authorList>
            <person name="Varghese N."/>
            <person name="Submissions S."/>
        </authorList>
    </citation>
    <scope>NUCLEOTIDE SEQUENCE [LARGE SCALE GENOMIC DNA]</scope>
    <source>
        <strain evidence="12">S5</strain>
    </source>
</reference>
<dbReference type="SUPFAM" id="SSF55874">
    <property type="entry name" value="ATPase domain of HSP90 chaperone/DNA topoisomerase II/histidine kinase"/>
    <property type="match status" value="1"/>
</dbReference>
<evidence type="ECO:0000313" key="11">
    <source>
        <dbReference type="EMBL" id="SDB89741.1"/>
    </source>
</evidence>
<comment type="catalytic activity">
    <reaction evidence="1">
        <text>ATP + protein L-histidine = ADP + protein N-phospho-L-histidine.</text>
        <dbReference type="EC" id="2.7.13.3"/>
    </reaction>
</comment>
<dbReference type="InterPro" id="IPR036890">
    <property type="entry name" value="HATPase_C_sf"/>
</dbReference>
<dbReference type="Pfam" id="PF00512">
    <property type="entry name" value="HisKA"/>
    <property type="match status" value="1"/>
</dbReference>
<name>A0A1G6H687_9BACI</name>
<dbReference type="SUPFAM" id="SSF47384">
    <property type="entry name" value="Homodimeric domain of signal transducing histidine kinase"/>
    <property type="match status" value="1"/>
</dbReference>
<dbReference type="InterPro" id="IPR000700">
    <property type="entry name" value="PAS-assoc_C"/>
</dbReference>
<dbReference type="PROSITE" id="PS50113">
    <property type="entry name" value="PAC"/>
    <property type="match status" value="1"/>
</dbReference>
<dbReference type="InterPro" id="IPR035965">
    <property type="entry name" value="PAS-like_dom_sf"/>
</dbReference>
<keyword evidence="4" id="KW-0808">Transferase</keyword>
<dbReference type="AlphaFoldDB" id="A0A1G6H687"/>
<evidence type="ECO:0000256" key="5">
    <source>
        <dbReference type="ARBA" id="ARBA00022741"/>
    </source>
</evidence>
<evidence type="ECO:0000256" key="4">
    <source>
        <dbReference type="ARBA" id="ARBA00022679"/>
    </source>
</evidence>
<dbReference type="InterPro" id="IPR000014">
    <property type="entry name" value="PAS"/>
</dbReference>
<gene>
    <name evidence="11" type="ORF">SAMN05421734_102287</name>
</gene>
<feature type="domain" description="Histidine kinase" evidence="9">
    <location>
        <begin position="170"/>
        <end position="373"/>
    </location>
</feature>
<keyword evidence="12" id="KW-1185">Reference proteome</keyword>
<dbReference type="EMBL" id="FMYI01000002">
    <property type="protein sequence ID" value="SDB89741.1"/>
    <property type="molecule type" value="Genomic_DNA"/>
</dbReference>
<dbReference type="Gene3D" id="3.30.565.10">
    <property type="entry name" value="Histidine kinase-like ATPase, C-terminal domain"/>
    <property type="match status" value="1"/>
</dbReference>
<dbReference type="SMART" id="SM00388">
    <property type="entry name" value="HisKA"/>
    <property type="match status" value="1"/>
</dbReference>
<dbReference type="Gene3D" id="1.10.287.130">
    <property type="match status" value="1"/>
</dbReference>
<dbReference type="RefSeq" id="WP_090793272.1">
    <property type="nucleotide sequence ID" value="NZ_FMYI01000002.1"/>
</dbReference>
<evidence type="ECO:0000256" key="2">
    <source>
        <dbReference type="ARBA" id="ARBA00012438"/>
    </source>
</evidence>
<dbReference type="InterPro" id="IPR036097">
    <property type="entry name" value="HisK_dim/P_sf"/>
</dbReference>
<dbReference type="SUPFAM" id="SSF55785">
    <property type="entry name" value="PYP-like sensor domain (PAS domain)"/>
    <property type="match status" value="1"/>
</dbReference>
<dbReference type="CDD" id="cd00130">
    <property type="entry name" value="PAS"/>
    <property type="match status" value="1"/>
</dbReference>
<dbReference type="CDD" id="cd00082">
    <property type="entry name" value="HisKA"/>
    <property type="match status" value="1"/>
</dbReference>
<dbReference type="Gene3D" id="3.30.450.20">
    <property type="entry name" value="PAS domain"/>
    <property type="match status" value="1"/>
</dbReference>
<keyword evidence="7" id="KW-0067">ATP-binding</keyword>
<dbReference type="PROSITE" id="PS50109">
    <property type="entry name" value="HIS_KIN"/>
    <property type="match status" value="1"/>
</dbReference>
<evidence type="ECO:0000256" key="8">
    <source>
        <dbReference type="ARBA" id="ARBA00023012"/>
    </source>
</evidence>
<keyword evidence="8" id="KW-0902">Two-component regulatory system</keyword>
<keyword evidence="3" id="KW-0597">Phosphoprotein</keyword>
<evidence type="ECO:0000256" key="1">
    <source>
        <dbReference type="ARBA" id="ARBA00000085"/>
    </source>
</evidence>
<dbReference type="STRING" id="1612202.SAMN05421734_102287"/>
<evidence type="ECO:0000259" key="10">
    <source>
        <dbReference type="PROSITE" id="PS50113"/>
    </source>
</evidence>
<feature type="domain" description="PAC" evidence="10">
    <location>
        <begin position="105"/>
        <end position="157"/>
    </location>
</feature>
<dbReference type="InterPro" id="IPR005467">
    <property type="entry name" value="His_kinase_dom"/>
</dbReference>
<dbReference type="GO" id="GO:0005524">
    <property type="term" value="F:ATP binding"/>
    <property type="evidence" value="ECO:0007669"/>
    <property type="project" value="UniProtKB-KW"/>
</dbReference>
<dbReference type="PRINTS" id="PR00344">
    <property type="entry name" value="BCTRLSENSOR"/>
</dbReference>
<evidence type="ECO:0000256" key="6">
    <source>
        <dbReference type="ARBA" id="ARBA00022777"/>
    </source>
</evidence>
<dbReference type="PANTHER" id="PTHR43065:SF34">
    <property type="entry name" value="SPORULATION KINASE A"/>
    <property type="match status" value="1"/>
</dbReference>
<dbReference type="InterPro" id="IPR004358">
    <property type="entry name" value="Sig_transdc_His_kin-like_C"/>
</dbReference>
<evidence type="ECO:0000259" key="9">
    <source>
        <dbReference type="PROSITE" id="PS50109"/>
    </source>
</evidence>
<evidence type="ECO:0000313" key="12">
    <source>
        <dbReference type="Proteomes" id="UP000242949"/>
    </source>
</evidence>
<protein>
    <recommendedName>
        <fullName evidence="2">histidine kinase</fullName>
        <ecNumber evidence="2">2.7.13.3</ecNumber>
    </recommendedName>
</protein>
<dbReference type="EC" id="2.7.13.3" evidence="2"/>
<keyword evidence="5" id="KW-0547">Nucleotide-binding</keyword>
<dbReference type="NCBIfam" id="TIGR00229">
    <property type="entry name" value="sensory_box"/>
    <property type="match status" value="1"/>
</dbReference>
<keyword evidence="6 11" id="KW-0418">Kinase</keyword>
<dbReference type="Pfam" id="PF02518">
    <property type="entry name" value="HATPase_c"/>
    <property type="match status" value="1"/>
</dbReference>
<organism evidence="11 12">
    <name type="scientific">Pelagirhabdus alkalitolerans</name>
    <dbReference type="NCBI Taxonomy" id="1612202"/>
    <lineage>
        <taxon>Bacteria</taxon>
        <taxon>Bacillati</taxon>
        <taxon>Bacillota</taxon>
        <taxon>Bacilli</taxon>
        <taxon>Bacillales</taxon>
        <taxon>Bacillaceae</taxon>
        <taxon>Pelagirhabdus</taxon>
    </lineage>
</organism>
<dbReference type="Pfam" id="PF13426">
    <property type="entry name" value="PAS_9"/>
    <property type="match status" value="1"/>
</dbReference>
<evidence type="ECO:0000256" key="3">
    <source>
        <dbReference type="ARBA" id="ARBA00022553"/>
    </source>
</evidence>
<proteinExistence type="predicted"/>
<dbReference type="OrthoDB" id="9815750at2"/>
<accession>A0A1G6H687</accession>
<dbReference type="InterPro" id="IPR003661">
    <property type="entry name" value="HisK_dim/P_dom"/>
</dbReference>
<dbReference type="InterPro" id="IPR003594">
    <property type="entry name" value="HATPase_dom"/>
</dbReference>
<sequence>MFLQEKKKSQLNIDMQEAIVLETMPSSFCFANLPTAVMEWIENYGFEMLTVCSHVGKIHYATPSVKKVLGIDSNDVINVNGLSLLTQKSRDLILNSMRDQKLEQKQFTLQIINATKRPIWVDLIVKPIYIRSDETVIYISLINNISDKKEAEDMLIRSEKLTNAGQLAAGVVHEIRNPLTSLKGFVDLLEAGIDREREYYKIIKDEIEKIESISSELLFISKPLTNNQTVCQIQPIVDEVISLMQTHAKQYDVEIIRSNSCEALLYLDRSQIKQVFINLVKNAIEAMQSEGTIDISIDQNENNCNVYIEDEGPGIPQHLLHKIKEPFFTTKEEGTGLGLMITNRIIENHNGEFKVESSESEGATCIVSLPLHDHE</sequence>